<dbReference type="PROSITE" id="PS50995">
    <property type="entry name" value="HTH_MARR_2"/>
    <property type="match status" value="1"/>
</dbReference>
<dbReference type="SUPFAM" id="SSF46785">
    <property type="entry name" value="Winged helix' DNA-binding domain"/>
    <property type="match status" value="1"/>
</dbReference>
<sequence length="155" mass="17279">MARTSQAAGLHRASLDKLHDLDAALELMYYGWRGMTLEADEYLAKQGLSRPHHRILYVVARRPDIAIGSLLEVLGISKQALSRPLSLLLERKLVTSKRSPEQHRSKLLRLTAAGQRIEQRASDHERKVLREAFDRVGASGAAAWMAVMGTIADNN</sequence>
<dbReference type="AlphaFoldDB" id="A0A2U8P8W5"/>
<dbReference type="PANTHER" id="PTHR33164">
    <property type="entry name" value="TRANSCRIPTIONAL REGULATOR, MARR FAMILY"/>
    <property type="match status" value="1"/>
</dbReference>
<gene>
    <name evidence="2" type="ORF">CIT37_18400</name>
</gene>
<dbReference type="InterPro" id="IPR000835">
    <property type="entry name" value="HTH_MarR-typ"/>
</dbReference>
<organism evidence="2 3">
    <name type="scientific">Bradyrhizobium ottawaense</name>
    <dbReference type="NCBI Taxonomy" id="931866"/>
    <lineage>
        <taxon>Bacteria</taxon>
        <taxon>Pseudomonadati</taxon>
        <taxon>Pseudomonadota</taxon>
        <taxon>Alphaproteobacteria</taxon>
        <taxon>Hyphomicrobiales</taxon>
        <taxon>Nitrobacteraceae</taxon>
        <taxon>Bradyrhizobium</taxon>
    </lineage>
</organism>
<dbReference type="Pfam" id="PF12802">
    <property type="entry name" value="MarR_2"/>
    <property type="match status" value="1"/>
</dbReference>
<proteinExistence type="predicted"/>
<evidence type="ECO:0000259" key="1">
    <source>
        <dbReference type="PROSITE" id="PS50995"/>
    </source>
</evidence>
<accession>A0A2U8P8W5</accession>
<evidence type="ECO:0000313" key="2">
    <source>
        <dbReference type="EMBL" id="AWL93904.1"/>
    </source>
</evidence>
<dbReference type="InterPro" id="IPR036388">
    <property type="entry name" value="WH-like_DNA-bd_sf"/>
</dbReference>
<name>A0A2U8P8W5_9BRAD</name>
<dbReference type="PANTHER" id="PTHR33164:SF44">
    <property type="entry name" value="TRANSCRIPTIONAL REGULATORY PROTEIN"/>
    <property type="match status" value="1"/>
</dbReference>
<dbReference type="GO" id="GO:0006950">
    <property type="term" value="P:response to stress"/>
    <property type="evidence" value="ECO:0007669"/>
    <property type="project" value="TreeGrafter"/>
</dbReference>
<feature type="domain" description="HTH marR-type" evidence="1">
    <location>
        <begin position="1"/>
        <end position="153"/>
    </location>
</feature>
<dbReference type="Gene3D" id="1.10.10.10">
    <property type="entry name" value="Winged helix-like DNA-binding domain superfamily/Winged helix DNA-binding domain"/>
    <property type="match status" value="1"/>
</dbReference>
<reference evidence="2 3" key="2">
    <citation type="journal article" date="2017" name="Syst. Appl. Microbiol.">
        <title>Soybeans inoculated with root zone soils of Canadian native legumes harbour diverse and novel Bradyrhizobium spp. that possess agricultural potential.</title>
        <authorList>
            <person name="Bromfield E.S.P."/>
            <person name="Cloutier S."/>
            <person name="Tambong J.T."/>
            <person name="Tran Thi T.V."/>
        </authorList>
    </citation>
    <scope>NUCLEOTIDE SEQUENCE [LARGE SCALE GENOMIC DNA]</scope>
    <source>
        <strain evidence="2 3">OO99</strain>
    </source>
</reference>
<evidence type="ECO:0000313" key="3">
    <source>
        <dbReference type="Proteomes" id="UP000215703"/>
    </source>
</evidence>
<dbReference type="GeneID" id="92964592"/>
<reference evidence="2 3" key="1">
    <citation type="journal article" date="2014" name="Int. J. Syst. Evol. Microbiol.">
        <title>Bradyrhizobium ottawaense sp. nov., a symbiotic nitrogen fixing bacterium from root nodules of soybeans in Canada.</title>
        <authorList>
            <person name="Yu X."/>
            <person name="Cloutier S."/>
            <person name="Tambong J.T."/>
            <person name="Bromfield E.S."/>
        </authorList>
    </citation>
    <scope>NUCLEOTIDE SEQUENCE [LARGE SCALE GENOMIC DNA]</scope>
    <source>
        <strain evidence="2 3">OO99</strain>
    </source>
</reference>
<dbReference type="SMART" id="SM00347">
    <property type="entry name" value="HTH_MARR"/>
    <property type="match status" value="1"/>
</dbReference>
<protein>
    <submittedName>
        <fullName evidence="2">MarR family transcriptional regulator</fullName>
    </submittedName>
</protein>
<dbReference type="KEGG" id="bot:CIT37_18400"/>
<dbReference type="InterPro" id="IPR039422">
    <property type="entry name" value="MarR/SlyA-like"/>
</dbReference>
<dbReference type="InterPro" id="IPR036390">
    <property type="entry name" value="WH_DNA-bd_sf"/>
</dbReference>
<dbReference type="RefSeq" id="WP_095426765.1">
    <property type="nucleotide sequence ID" value="NZ_CP029425.2"/>
</dbReference>
<dbReference type="GO" id="GO:0003700">
    <property type="term" value="F:DNA-binding transcription factor activity"/>
    <property type="evidence" value="ECO:0007669"/>
    <property type="project" value="InterPro"/>
</dbReference>
<dbReference type="EMBL" id="CP029425">
    <property type="protein sequence ID" value="AWL93904.1"/>
    <property type="molecule type" value="Genomic_DNA"/>
</dbReference>
<dbReference type="Proteomes" id="UP000215703">
    <property type="component" value="Chromosome"/>
</dbReference>